<dbReference type="Proteomes" id="UP001470230">
    <property type="component" value="Unassembled WGS sequence"/>
</dbReference>
<dbReference type="EMBL" id="JAPFFF010000061">
    <property type="protein sequence ID" value="KAK8837176.1"/>
    <property type="molecule type" value="Genomic_DNA"/>
</dbReference>
<comment type="caution">
    <text evidence="4">The sequence shown here is derived from an EMBL/GenBank/DDBJ whole genome shotgun (WGS) entry which is preliminary data.</text>
</comment>
<reference evidence="4 11" key="1">
    <citation type="submission" date="2024-04" db="EMBL/GenBank/DDBJ databases">
        <title>Tritrichomonas musculus Genome.</title>
        <authorList>
            <person name="Alves-Ferreira E."/>
            <person name="Grigg M."/>
            <person name="Lorenzi H."/>
            <person name="Galac M."/>
        </authorList>
    </citation>
    <scope>NUCLEOTIDE SEQUENCE [LARGE SCALE GENOMIC DNA]</scope>
    <source>
        <strain evidence="4 11">EAF2021</strain>
    </source>
</reference>
<evidence type="ECO:0000313" key="9">
    <source>
        <dbReference type="EMBL" id="KAK8890656.1"/>
    </source>
</evidence>
<evidence type="ECO:0000313" key="6">
    <source>
        <dbReference type="EMBL" id="KAK8853645.1"/>
    </source>
</evidence>
<evidence type="ECO:0000313" key="8">
    <source>
        <dbReference type="EMBL" id="KAK8877914.1"/>
    </source>
</evidence>
<keyword evidence="11" id="KW-1185">Reference proteome</keyword>
<sequence length="147" mass="17667">MEIKIIEPIKNYSKVFNTPEEFNSFYTKNKEEMNLMTTHKLNKMYFIEGYRITKIKGVLMLKKWDDKDKNENEDELNEFKNNLKNKDIEINSIKDGLSYYQNKLKEVKEEINSIKDKLNEFKEEMKKELKQIKETINSIITVLNGEQ</sequence>
<dbReference type="EMBL" id="JAPFFF010000064">
    <property type="protein sequence ID" value="KAK8836574.1"/>
    <property type="molecule type" value="Genomic_DNA"/>
</dbReference>
<evidence type="ECO:0000313" key="5">
    <source>
        <dbReference type="EMBL" id="KAK8840025.1"/>
    </source>
</evidence>
<dbReference type="EMBL" id="JAPFFF010000022">
    <property type="protein sequence ID" value="KAK8853645.1"/>
    <property type="molecule type" value="Genomic_DNA"/>
</dbReference>
<dbReference type="EMBL" id="JAPFFF010000076">
    <property type="protein sequence ID" value="KAK8835699.1"/>
    <property type="molecule type" value="Genomic_DNA"/>
</dbReference>
<evidence type="ECO:0000313" key="2">
    <source>
        <dbReference type="EMBL" id="KAK8835699.1"/>
    </source>
</evidence>
<dbReference type="EMBL" id="JAPFFF010000005">
    <property type="protein sequence ID" value="KAK8890692.1"/>
    <property type="molecule type" value="Genomic_DNA"/>
</dbReference>
<dbReference type="EMBL" id="JAPFFF010000049">
    <property type="protein sequence ID" value="KAK8840025.1"/>
    <property type="molecule type" value="Genomic_DNA"/>
</dbReference>
<evidence type="ECO:0000313" key="10">
    <source>
        <dbReference type="EMBL" id="KAK8890692.1"/>
    </source>
</evidence>
<evidence type="ECO:0000313" key="4">
    <source>
        <dbReference type="EMBL" id="KAK8837176.1"/>
    </source>
</evidence>
<feature type="coiled-coil region" evidence="1">
    <location>
        <begin position="69"/>
        <end position="142"/>
    </location>
</feature>
<dbReference type="EMBL" id="JAPFFF010000005">
    <property type="protein sequence ID" value="KAK8890656.1"/>
    <property type="molecule type" value="Genomic_DNA"/>
</dbReference>
<evidence type="ECO:0000256" key="1">
    <source>
        <dbReference type="SAM" id="Coils"/>
    </source>
</evidence>
<name>A0ABR2GTH1_9EUKA</name>
<evidence type="ECO:0000313" key="7">
    <source>
        <dbReference type="EMBL" id="KAK8853690.1"/>
    </source>
</evidence>
<dbReference type="Gene3D" id="1.20.58.130">
    <property type="match status" value="1"/>
</dbReference>
<dbReference type="EMBL" id="JAPFFF010000022">
    <property type="protein sequence ID" value="KAK8853690.1"/>
    <property type="molecule type" value="Genomic_DNA"/>
</dbReference>
<gene>
    <name evidence="8" type="ORF">M9Y10_004677</name>
    <name evidence="6" type="ORF">M9Y10_017206</name>
    <name evidence="7" type="ORF">M9Y10_017251</name>
    <name evidence="5" type="ORF">M9Y10_031310</name>
    <name evidence="9" type="ORF">M9Y10_035440</name>
    <name evidence="10" type="ORF">M9Y10_035477</name>
    <name evidence="4" type="ORF">M9Y10_036905</name>
    <name evidence="3" type="ORF">M9Y10_037508</name>
    <name evidence="2" type="ORF">M9Y10_042296</name>
</gene>
<keyword evidence="1" id="KW-0175">Coiled coil</keyword>
<proteinExistence type="predicted"/>
<evidence type="ECO:0000313" key="11">
    <source>
        <dbReference type="Proteomes" id="UP001470230"/>
    </source>
</evidence>
<accession>A0ABR2GTH1</accession>
<evidence type="ECO:0000313" key="3">
    <source>
        <dbReference type="EMBL" id="KAK8836574.1"/>
    </source>
</evidence>
<organism evidence="4 11">
    <name type="scientific">Tritrichomonas musculus</name>
    <dbReference type="NCBI Taxonomy" id="1915356"/>
    <lineage>
        <taxon>Eukaryota</taxon>
        <taxon>Metamonada</taxon>
        <taxon>Parabasalia</taxon>
        <taxon>Tritrichomonadida</taxon>
        <taxon>Tritrichomonadidae</taxon>
        <taxon>Tritrichomonas</taxon>
    </lineage>
</organism>
<protein>
    <submittedName>
        <fullName evidence="4">Uncharacterized protein</fullName>
    </submittedName>
</protein>
<dbReference type="EMBL" id="JAPFFF010000011">
    <property type="protein sequence ID" value="KAK8877914.1"/>
    <property type="molecule type" value="Genomic_DNA"/>
</dbReference>